<gene>
    <name evidence="8" type="primary">20213807</name>
    <name evidence="7" type="ORF">HELRODRAFT_65629</name>
</gene>
<dbReference type="KEGG" id="hro:HELRODRAFT_65629"/>
<dbReference type="PROSITE" id="PS50268">
    <property type="entry name" value="CADHERIN_2"/>
    <property type="match status" value="1"/>
</dbReference>
<reference evidence="9" key="1">
    <citation type="submission" date="2012-12" db="EMBL/GenBank/DDBJ databases">
        <authorList>
            <person name="Hellsten U."/>
            <person name="Grimwood J."/>
            <person name="Chapman J.A."/>
            <person name="Shapiro H."/>
            <person name="Aerts A."/>
            <person name="Otillar R.P."/>
            <person name="Terry A.Y."/>
            <person name="Boore J.L."/>
            <person name="Simakov O."/>
            <person name="Marletaz F."/>
            <person name="Cho S.-J."/>
            <person name="Edsinger-Gonzales E."/>
            <person name="Havlak P."/>
            <person name="Kuo D.-H."/>
            <person name="Larsson T."/>
            <person name="Lv J."/>
            <person name="Arendt D."/>
            <person name="Savage R."/>
            <person name="Osoegawa K."/>
            <person name="de Jong P."/>
            <person name="Lindberg D.R."/>
            <person name="Seaver E.C."/>
            <person name="Weisblat D.A."/>
            <person name="Putnam N.H."/>
            <person name="Grigoriev I.V."/>
            <person name="Rokhsar D.S."/>
        </authorList>
    </citation>
    <scope>NUCLEOTIDE SEQUENCE</scope>
</reference>
<keyword evidence="2" id="KW-0812">Transmembrane</keyword>
<reference evidence="8" key="3">
    <citation type="submission" date="2015-06" db="UniProtKB">
        <authorList>
            <consortium name="EnsemblMetazoa"/>
        </authorList>
    </citation>
    <scope>IDENTIFICATION</scope>
</reference>
<dbReference type="InterPro" id="IPR015919">
    <property type="entry name" value="Cadherin-like_sf"/>
</dbReference>
<name>T1FYA9_HELRO</name>
<dbReference type="GO" id="GO:0016020">
    <property type="term" value="C:membrane"/>
    <property type="evidence" value="ECO:0007669"/>
    <property type="project" value="UniProtKB-SubCell"/>
</dbReference>
<dbReference type="Proteomes" id="UP000015101">
    <property type="component" value="Unassembled WGS sequence"/>
</dbReference>
<dbReference type="Gene3D" id="2.60.40.60">
    <property type="entry name" value="Cadherins"/>
    <property type="match status" value="2"/>
</dbReference>
<dbReference type="InterPro" id="IPR050174">
    <property type="entry name" value="Protocadherin/Cadherin-CA"/>
</dbReference>
<dbReference type="SUPFAM" id="SSF49313">
    <property type="entry name" value="Cadherin-like"/>
    <property type="match status" value="2"/>
</dbReference>
<keyword evidence="9" id="KW-1185">Reference proteome</keyword>
<dbReference type="EnsemblMetazoa" id="HelroT65629">
    <property type="protein sequence ID" value="HelroP65629"/>
    <property type="gene ID" value="HelroG65629"/>
</dbReference>
<evidence type="ECO:0000256" key="2">
    <source>
        <dbReference type="ARBA" id="ARBA00022692"/>
    </source>
</evidence>
<proteinExistence type="predicted"/>
<dbReference type="GO" id="GO:0007156">
    <property type="term" value="P:homophilic cell adhesion via plasma membrane adhesion molecules"/>
    <property type="evidence" value="ECO:0007669"/>
    <property type="project" value="InterPro"/>
</dbReference>
<evidence type="ECO:0000259" key="6">
    <source>
        <dbReference type="PROSITE" id="PS50268"/>
    </source>
</evidence>
<dbReference type="CDD" id="cd11304">
    <property type="entry name" value="Cadherin_repeat"/>
    <property type="match status" value="2"/>
</dbReference>
<dbReference type="EMBL" id="KB096742">
    <property type="protein sequence ID" value="ESO02481.1"/>
    <property type="molecule type" value="Genomic_DNA"/>
</dbReference>
<sequence>MAPNETLAFTFLSISGQFRKYFHINEGTGIISLTSSIDREKVCTSAETLDCFVKTSVALRSGISLQIFKVLQHITDINDHSPAFPVQSHHIEISESADPGTSFTIPDAVDKDSGNNGLVGYKL</sequence>
<keyword evidence="4" id="KW-0325">Glycoprotein</keyword>
<dbReference type="GeneID" id="20213807"/>
<dbReference type="PANTHER" id="PTHR24028:SF146">
    <property type="entry name" value="CADHERIN 96CB, ISOFORM D-RELATED"/>
    <property type="match status" value="1"/>
</dbReference>
<dbReference type="CTD" id="20213807"/>
<evidence type="ECO:0000256" key="4">
    <source>
        <dbReference type="ARBA" id="ARBA00023180"/>
    </source>
</evidence>
<dbReference type="OrthoDB" id="9933746at2759"/>
<dbReference type="PRINTS" id="PR00205">
    <property type="entry name" value="CADHERIN"/>
</dbReference>
<dbReference type="GO" id="GO:0005509">
    <property type="term" value="F:calcium ion binding"/>
    <property type="evidence" value="ECO:0007669"/>
    <property type="project" value="UniProtKB-UniRule"/>
</dbReference>
<dbReference type="InterPro" id="IPR002126">
    <property type="entry name" value="Cadherin-like_dom"/>
</dbReference>
<keyword evidence="3" id="KW-0472">Membrane</keyword>
<dbReference type="AlphaFoldDB" id="T1FYA9"/>
<reference evidence="7 9" key="2">
    <citation type="journal article" date="2013" name="Nature">
        <title>Insights into bilaterian evolution from three spiralian genomes.</title>
        <authorList>
            <person name="Simakov O."/>
            <person name="Marletaz F."/>
            <person name="Cho S.J."/>
            <person name="Edsinger-Gonzales E."/>
            <person name="Havlak P."/>
            <person name="Hellsten U."/>
            <person name="Kuo D.H."/>
            <person name="Larsson T."/>
            <person name="Lv J."/>
            <person name="Arendt D."/>
            <person name="Savage R."/>
            <person name="Osoegawa K."/>
            <person name="de Jong P."/>
            <person name="Grimwood J."/>
            <person name="Chapman J.A."/>
            <person name="Shapiro H."/>
            <person name="Aerts A."/>
            <person name="Otillar R.P."/>
            <person name="Terry A.Y."/>
            <person name="Boore J.L."/>
            <person name="Grigoriev I.V."/>
            <person name="Lindberg D.R."/>
            <person name="Seaver E.C."/>
            <person name="Weisblat D.A."/>
            <person name="Putnam N.H."/>
            <person name="Rokhsar D.S."/>
        </authorList>
    </citation>
    <scope>NUCLEOTIDE SEQUENCE</scope>
</reference>
<comment type="subcellular location">
    <subcellularLocation>
        <location evidence="1">Membrane</location>
        <topology evidence="1">Single-pass membrane protein</topology>
    </subcellularLocation>
</comment>
<evidence type="ECO:0000313" key="7">
    <source>
        <dbReference type="EMBL" id="ESO02481.1"/>
    </source>
</evidence>
<evidence type="ECO:0000256" key="5">
    <source>
        <dbReference type="PROSITE-ProRule" id="PRU00043"/>
    </source>
</evidence>
<evidence type="ECO:0000313" key="9">
    <source>
        <dbReference type="Proteomes" id="UP000015101"/>
    </source>
</evidence>
<accession>T1FYA9</accession>
<organism evidence="8 9">
    <name type="scientific">Helobdella robusta</name>
    <name type="common">Californian leech</name>
    <dbReference type="NCBI Taxonomy" id="6412"/>
    <lineage>
        <taxon>Eukaryota</taxon>
        <taxon>Metazoa</taxon>
        <taxon>Spiralia</taxon>
        <taxon>Lophotrochozoa</taxon>
        <taxon>Annelida</taxon>
        <taxon>Clitellata</taxon>
        <taxon>Hirudinea</taxon>
        <taxon>Rhynchobdellida</taxon>
        <taxon>Glossiphoniidae</taxon>
        <taxon>Helobdella</taxon>
    </lineage>
</organism>
<feature type="domain" description="Cadherin" evidence="6">
    <location>
        <begin position="4"/>
        <end position="84"/>
    </location>
</feature>
<protein>
    <recommendedName>
        <fullName evidence="6">Cadherin domain-containing protein</fullName>
    </recommendedName>
</protein>
<keyword evidence="5" id="KW-0106">Calcium</keyword>
<keyword evidence="3" id="KW-1133">Transmembrane helix</keyword>
<evidence type="ECO:0000256" key="1">
    <source>
        <dbReference type="ARBA" id="ARBA00004167"/>
    </source>
</evidence>
<dbReference type="PANTHER" id="PTHR24028">
    <property type="entry name" value="CADHERIN-87A"/>
    <property type="match status" value="1"/>
</dbReference>
<dbReference type="HOGENOM" id="CLU_2020992_0_0_1"/>
<evidence type="ECO:0000313" key="8">
    <source>
        <dbReference type="EnsemblMetazoa" id="HelroP65629"/>
    </source>
</evidence>
<dbReference type="eggNOG" id="KOG3594">
    <property type="taxonomic scope" value="Eukaryota"/>
</dbReference>
<dbReference type="RefSeq" id="XP_009019889.1">
    <property type="nucleotide sequence ID" value="XM_009021641.1"/>
</dbReference>
<evidence type="ECO:0000256" key="3">
    <source>
        <dbReference type="ARBA" id="ARBA00022989"/>
    </source>
</evidence>
<dbReference type="InParanoid" id="T1FYA9"/>
<dbReference type="EMBL" id="AMQM01000901">
    <property type="status" value="NOT_ANNOTATED_CDS"/>
    <property type="molecule type" value="Genomic_DNA"/>
</dbReference>